<evidence type="ECO:0000313" key="3">
    <source>
        <dbReference type="EMBL" id="RAO79777.1"/>
    </source>
</evidence>
<gene>
    <name evidence="3" type="ORF">DPC56_00365</name>
</gene>
<dbReference type="RefSeq" id="WP_112093087.1">
    <property type="nucleotide sequence ID" value="NZ_QLOE01000001.1"/>
</dbReference>
<keyword evidence="1" id="KW-0175">Coiled coil</keyword>
<keyword evidence="2" id="KW-0472">Membrane</keyword>
<proteinExistence type="predicted"/>
<evidence type="ECO:0000313" key="4">
    <source>
        <dbReference type="Proteomes" id="UP000249782"/>
    </source>
</evidence>
<protein>
    <submittedName>
        <fullName evidence="3">Uncharacterized protein</fullName>
    </submittedName>
</protein>
<dbReference type="EMBL" id="QLOE01000001">
    <property type="protein sequence ID" value="RAO79777.1"/>
    <property type="molecule type" value="Genomic_DNA"/>
</dbReference>
<keyword evidence="2" id="KW-0812">Transmembrane</keyword>
<comment type="caution">
    <text evidence="3">The sequence shown here is derived from an EMBL/GenBank/DDBJ whole genome shotgun (WGS) entry which is preliminary data.</text>
</comment>
<evidence type="ECO:0000256" key="1">
    <source>
        <dbReference type="SAM" id="Coils"/>
    </source>
</evidence>
<keyword evidence="4" id="KW-1185">Reference proteome</keyword>
<dbReference type="AlphaFoldDB" id="A0A328PAN9"/>
<feature type="transmembrane region" description="Helical" evidence="2">
    <location>
        <begin position="12"/>
        <end position="36"/>
    </location>
</feature>
<accession>A0A328PAN9</accession>
<evidence type="ECO:0000256" key="2">
    <source>
        <dbReference type="SAM" id="Phobius"/>
    </source>
</evidence>
<reference evidence="3 4" key="1">
    <citation type="submission" date="2018-06" db="EMBL/GenBank/DDBJ databases">
        <title>Draft genome sequence of hyperthermophilic methanogen Methanothermobacter tenebrarum sp. MCM-B 1447.</title>
        <authorList>
            <person name="Pore S.D."/>
            <person name="Dagar S."/>
            <person name="Dhakephalkar P.K."/>
        </authorList>
    </citation>
    <scope>NUCLEOTIDE SEQUENCE [LARGE SCALE GENOMIC DNA]</scope>
    <source>
        <strain evidence="3 4">MCM B 1447</strain>
    </source>
</reference>
<dbReference type="Proteomes" id="UP000249782">
    <property type="component" value="Unassembled WGS sequence"/>
</dbReference>
<sequence>MRRSRLRLFKWTSMTISLLGVLMIIATVLVLLYIGVDRISSTISTNVDKGSLYDEFAQLQKEYQDLEIDYESTKKVIYGMGDKDLMEKYVNAEIKLVEAKSALDDVESALSTNKPIPEIKNRLQTANLKLKEARDSLASLKALI</sequence>
<organism evidence="3 4">
    <name type="scientific">Methanothermobacter tenebrarum</name>
    <dbReference type="NCBI Taxonomy" id="680118"/>
    <lineage>
        <taxon>Archaea</taxon>
        <taxon>Methanobacteriati</taxon>
        <taxon>Methanobacteriota</taxon>
        <taxon>Methanomada group</taxon>
        <taxon>Methanobacteria</taxon>
        <taxon>Methanobacteriales</taxon>
        <taxon>Methanobacteriaceae</taxon>
        <taxon>Methanothermobacter</taxon>
    </lineage>
</organism>
<dbReference type="OrthoDB" id="77730at2157"/>
<name>A0A328PAN9_9EURY</name>
<feature type="coiled-coil region" evidence="1">
    <location>
        <begin position="49"/>
        <end position="143"/>
    </location>
</feature>
<keyword evidence="2" id="KW-1133">Transmembrane helix</keyword>